<reference evidence="3 4" key="2">
    <citation type="journal article" date="2016" name="Genome Announc.">
        <title>Draft Genome Sequences of Streptomyces scabiei S58, Streptomyces turgidiscabies T45, and Streptomyces acidiscabies a10, the Pathogens of Potato Common Scab, Isolated in Japan.</title>
        <authorList>
            <person name="Tomihama T."/>
            <person name="Nishi Y."/>
            <person name="Sakai M."/>
            <person name="Ikenaga M."/>
            <person name="Okubo T."/>
            <person name="Ikeda S."/>
        </authorList>
    </citation>
    <scope>NUCLEOTIDE SEQUENCE [LARGE SCALE GENOMIC DNA]</scope>
    <source>
        <strain evidence="3 4">S58</strain>
    </source>
</reference>
<dbReference type="InterPro" id="IPR001387">
    <property type="entry name" value="Cro/C1-type_HTH"/>
</dbReference>
<feature type="domain" description="HTH cro/C1-type" evidence="2">
    <location>
        <begin position="23"/>
        <end position="77"/>
    </location>
</feature>
<dbReference type="Proteomes" id="UP000067448">
    <property type="component" value="Unassembled WGS sequence"/>
</dbReference>
<dbReference type="GO" id="GO:0005829">
    <property type="term" value="C:cytosol"/>
    <property type="evidence" value="ECO:0007669"/>
    <property type="project" value="TreeGrafter"/>
</dbReference>
<dbReference type="PANTHER" id="PTHR46797">
    <property type="entry name" value="HTH-TYPE TRANSCRIPTIONAL REGULATOR"/>
    <property type="match status" value="1"/>
</dbReference>
<reference evidence="4" key="3">
    <citation type="submission" date="2016-02" db="EMBL/GenBank/DDBJ databases">
        <title>Draft genome of pathogenic Streptomyces sp. in Japan.</title>
        <authorList>
            <person name="Tomihama T."/>
            <person name="Ikenaga M."/>
            <person name="Sakai M."/>
            <person name="Okubo T."/>
            <person name="Ikeda S."/>
        </authorList>
    </citation>
    <scope>NUCLEOTIDE SEQUENCE [LARGE SCALE GENOMIC DNA]</scope>
    <source>
        <strain evidence="4">S58</strain>
    </source>
</reference>
<comment type="caution">
    <text evidence="3">The sequence shown here is derived from an EMBL/GenBank/DDBJ whole genome shotgun (WGS) entry which is preliminary data.</text>
</comment>
<keyword evidence="1" id="KW-0238">DNA-binding</keyword>
<dbReference type="GO" id="GO:0003700">
    <property type="term" value="F:DNA-binding transcription factor activity"/>
    <property type="evidence" value="ECO:0007669"/>
    <property type="project" value="TreeGrafter"/>
</dbReference>
<name>A0A100JLS1_STRSC</name>
<dbReference type="GO" id="GO:0003677">
    <property type="term" value="F:DNA binding"/>
    <property type="evidence" value="ECO:0007669"/>
    <property type="project" value="UniProtKB-KW"/>
</dbReference>
<protein>
    <submittedName>
        <fullName evidence="3">Anaerobic benzoate catabolism transcriptional regulator</fullName>
    </submittedName>
</protein>
<evidence type="ECO:0000259" key="2">
    <source>
        <dbReference type="PROSITE" id="PS50943"/>
    </source>
</evidence>
<proteinExistence type="predicted"/>
<dbReference type="CDD" id="cd00093">
    <property type="entry name" value="HTH_XRE"/>
    <property type="match status" value="1"/>
</dbReference>
<gene>
    <name evidence="3" type="ORF">SsS58_02228</name>
</gene>
<evidence type="ECO:0000313" key="3">
    <source>
        <dbReference type="EMBL" id="GAQ61874.1"/>
    </source>
</evidence>
<accession>A0A100JLS1</accession>
<reference evidence="4" key="1">
    <citation type="submission" date="2015-11" db="EMBL/GenBank/DDBJ databases">
        <authorList>
            <consortium name="Cross-ministerial Strategic Innovation Promotion Program (SIP) consortium"/>
            <person name="Tomihama T."/>
            <person name="Ikenaga M."/>
            <person name="Sakai M."/>
            <person name="Okubo T."/>
            <person name="Ikeda S."/>
        </authorList>
    </citation>
    <scope>NUCLEOTIDE SEQUENCE [LARGE SCALE GENOMIC DNA]</scope>
    <source>
        <strain evidence="4">S58</strain>
    </source>
</reference>
<sequence>MPRDLPADDDWIRDRQRVVGERIQTERLKQNLTQEALFLAAGVDRGTLQALEAGRANPTIETLLRLAYALGVPLSDLVR</sequence>
<dbReference type="EMBL" id="BCMM01000008">
    <property type="protein sequence ID" value="GAQ61874.1"/>
    <property type="molecule type" value="Genomic_DNA"/>
</dbReference>
<dbReference type="Pfam" id="PF01381">
    <property type="entry name" value="HTH_3"/>
    <property type="match status" value="1"/>
</dbReference>
<dbReference type="AlphaFoldDB" id="A0A100JLS1"/>
<organism evidence="3 4">
    <name type="scientific">Streptomyces scabiei</name>
    <dbReference type="NCBI Taxonomy" id="1930"/>
    <lineage>
        <taxon>Bacteria</taxon>
        <taxon>Bacillati</taxon>
        <taxon>Actinomycetota</taxon>
        <taxon>Actinomycetes</taxon>
        <taxon>Kitasatosporales</taxon>
        <taxon>Streptomycetaceae</taxon>
        <taxon>Streptomyces</taxon>
    </lineage>
</organism>
<evidence type="ECO:0000313" key="4">
    <source>
        <dbReference type="Proteomes" id="UP000067448"/>
    </source>
</evidence>
<evidence type="ECO:0000256" key="1">
    <source>
        <dbReference type="ARBA" id="ARBA00023125"/>
    </source>
</evidence>
<dbReference type="InterPro" id="IPR010982">
    <property type="entry name" value="Lambda_DNA-bd_dom_sf"/>
</dbReference>
<dbReference type="PANTHER" id="PTHR46797:SF1">
    <property type="entry name" value="METHYLPHOSPHONATE SYNTHASE"/>
    <property type="match status" value="1"/>
</dbReference>
<dbReference type="RefSeq" id="WP_059079732.1">
    <property type="nucleotide sequence ID" value="NZ_BCMM01000008.1"/>
</dbReference>
<dbReference type="SUPFAM" id="SSF47413">
    <property type="entry name" value="lambda repressor-like DNA-binding domains"/>
    <property type="match status" value="1"/>
</dbReference>
<dbReference type="SMART" id="SM00530">
    <property type="entry name" value="HTH_XRE"/>
    <property type="match status" value="1"/>
</dbReference>
<dbReference type="PROSITE" id="PS50943">
    <property type="entry name" value="HTH_CROC1"/>
    <property type="match status" value="1"/>
</dbReference>
<dbReference type="Gene3D" id="1.10.260.40">
    <property type="entry name" value="lambda repressor-like DNA-binding domains"/>
    <property type="match status" value="1"/>
</dbReference>
<dbReference type="InterPro" id="IPR050807">
    <property type="entry name" value="TransReg_Diox_bact_type"/>
</dbReference>